<protein>
    <recommendedName>
        <fullName evidence="1">Amine oxidase domain-containing protein</fullName>
    </recommendedName>
</protein>
<proteinExistence type="predicted"/>
<comment type="caution">
    <text evidence="2">The sequence shown here is derived from an EMBL/GenBank/DDBJ whole genome shotgun (WGS) entry which is preliminary data.</text>
</comment>
<evidence type="ECO:0000313" key="3">
    <source>
        <dbReference type="Proteomes" id="UP001314263"/>
    </source>
</evidence>
<sequence>MLRGINECQGCAVIRYQRTFRANALRFTAEGTQSAKRHSQRRRTVVACATSVEAPAASRRHGEASGAPDRSHETEVVVIGSGLGGLCCAAMLATYGVKVTVCESHGIPGGAAHAWVDKAGYHFESGPSLYSGMSGRGRGANPIAHVLQAIDEPLDLIKYNRWNVVLPEGQFLTEVGNAQFEEVLQQVSPSGIPQWQELQRVMKPLGKAATLLPPAAFRGDPLVALTAFGRYIPHLLQGGVGNIRKLIGPFSRVIDGVITDKFVRNWLDLLSFLLSGLPADGTIAAEVAFMFNEWYRPDCCLEFPRGGSQAIVQALVRGIKKHGGRVLMNAHVDEVLVEGGRATGVRLRGGSKVRATKSVVSNASLWDTQRLLPGHVITPKMQKQAQETPLNRSFMHLHLGFDATGLEDLELHHIIVNSWEGGVDTEQNVVLISIASVMDPSLAPAGKHSLHAYLPATEPFHLWEGLERGSQEYERLKEERSQVLWRAVEKVIPDIRQRTEVELVGTPLTHRHFLRRHRGTYGPAIRAGQGTFPGPKTPIPGLLVCGDSTFPGIGVPAVAASGAIAANSLVPVWEHWKMLDRIGV</sequence>
<evidence type="ECO:0000313" key="2">
    <source>
        <dbReference type="EMBL" id="CAK0785067.1"/>
    </source>
</evidence>
<evidence type="ECO:0000259" key="1">
    <source>
        <dbReference type="Pfam" id="PF01593"/>
    </source>
</evidence>
<dbReference type="SUPFAM" id="SSF51905">
    <property type="entry name" value="FAD/NAD(P)-binding domain"/>
    <property type="match status" value="1"/>
</dbReference>
<gene>
    <name evidence="2" type="ORF">CVIRNUC_008272</name>
</gene>
<dbReference type="EMBL" id="CAUYUE010000011">
    <property type="protein sequence ID" value="CAK0785067.1"/>
    <property type="molecule type" value="Genomic_DNA"/>
</dbReference>
<dbReference type="PANTHER" id="PTHR46313">
    <property type="match status" value="1"/>
</dbReference>
<dbReference type="GO" id="GO:0016491">
    <property type="term" value="F:oxidoreductase activity"/>
    <property type="evidence" value="ECO:0007669"/>
    <property type="project" value="InterPro"/>
</dbReference>
<dbReference type="InterPro" id="IPR045892">
    <property type="entry name" value="CrtISO-like"/>
</dbReference>
<reference evidence="2 3" key="1">
    <citation type="submission" date="2023-10" db="EMBL/GenBank/DDBJ databases">
        <authorList>
            <person name="Maclean D."/>
            <person name="Macfadyen A."/>
        </authorList>
    </citation>
    <scope>NUCLEOTIDE SEQUENCE [LARGE SCALE GENOMIC DNA]</scope>
</reference>
<dbReference type="Gene3D" id="3.50.50.60">
    <property type="entry name" value="FAD/NAD(P)-binding domain"/>
    <property type="match status" value="2"/>
</dbReference>
<organism evidence="2 3">
    <name type="scientific">Coccomyxa viridis</name>
    <dbReference type="NCBI Taxonomy" id="1274662"/>
    <lineage>
        <taxon>Eukaryota</taxon>
        <taxon>Viridiplantae</taxon>
        <taxon>Chlorophyta</taxon>
        <taxon>core chlorophytes</taxon>
        <taxon>Trebouxiophyceae</taxon>
        <taxon>Trebouxiophyceae incertae sedis</taxon>
        <taxon>Coccomyxaceae</taxon>
        <taxon>Coccomyxa</taxon>
    </lineage>
</organism>
<name>A0AAV1IFU1_9CHLO</name>
<dbReference type="GO" id="GO:0016116">
    <property type="term" value="P:carotenoid metabolic process"/>
    <property type="evidence" value="ECO:0007669"/>
    <property type="project" value="InterPro"/>
</dbReference>
<keyword evidence="3" id="KW-1185">Reference proteome</keyword>
<dbReference type="PANTHER" id="PTHR46313:SF1">
    <property type="entry name" value="FAD_NAD(P)-BINDING OXIDOREDUCTASE FAMILY PROTEIN"/>
    <property type="match status" value="1"/>
</dbReference>
<dbReference type="Pfam" id="PF01593">
    <property type="entry name" value="Amino_oxidase"/>
    <property type="match status" value="1"/>
</dbReference>
<dbReference type="AlphaFoldDB" id="A0AAV1IFU1"/>
<dbReference type="InterPro" id="IPR002937">
    <property type="entry name" value="Amino_oxidase"/>
</dbReference>
<dbReference type="Proteomes" id="UP001314263">
    <property type="component" value="Unassembled WGS sequence"/>
</dbReference>
<dbReference type="InterPro" id="IPR036188">
    <property type="entry name" value="FAD/NAD-bd_sf"/>
</dbReference>
<feature type="domain" description="Amine oxidase" evidence="1">
    <location>
        <begin position="83"/>
        <end position="568"/>
    </location>
</feature>
<accession>A0AAV1IFU1</accession>